<evidence type="ECO:0000313" key="9">
    <source>
        <dbReference type="Proteomes" id="UP000525078"/>
    </source>
</evidence>
<keyword evidence="4" id="KW-0804">Transcription</keyword>
<protein>
    <recommendedName>
        <fullName evidence="7">MADS-box domain-containing protein</fullName>
    </recommendedName>
</protein>
<dbReference type="InterPro" id="IPR033896">
    <property type="entry name" value="MEF2-like_N"/>
</dbReference>
<evidence type="ECO:0000313" key="8">
    <source>
        <dbReference type="EMBL" id="KAF4371232.1"/>
    </source>
</evidence>
<dbReference type="InterPro" id="IPR036879">
    <property type="entry name" value="TF_MADSbox_sf"/>
</dbReference>
<dbReference type="PANTHER" id="PTHR11945">
    <property type="entry name" value="MADS BOX PROTEIN"/>
    <property type="match status" value="1"/>
</dbReference>
<feature type="region of interest" description="Disordered" evidence="6">
    <location>
        <begin position="1"/>
        <end position="21"/>
    </location>
</feature>
<evidence type="ECO:0000259" key="7">
    <source>
        <dbReference type="PROSITE" id="PS50066"/>
    </source>
</evidence>
<accession>A0A7J6FKK1</accession>
<dbReference type="Proteomes" id="UP000525078">
    <property type="component" value="Unassembled WGS sequence"/>
</dbReference>
<dbReference type="GO" id="GO:0005634">
    <property type="term" value="C:nucleus"/>
    <property type="evidence" value="ECO:0007669"/>
    <property type="project" value="UniProtKB-SubCell"/>
</dbReference>
<dbReference type="PROSITE" id="PS50066">
    <property type="entry name" value="MADS_BOX_2"/>
    <property type="match status" value="1"/>
</dbReference>
<dbReference type="Gene3D" id="3.40.1810.10">
    <property type="entry name" value="Transcription factor, MADS-box"/>
    <property type="match status" value="1"/>
</dbReference>
<dbReference type="SUPFAM" id="SSF55455">
    <property type="entry name" value="SRF-like"/>
    <property type="match status" value="1"/>
</dbReference>
<dbReference type="InterPro" id="IPR002100">
    <property type="entry name" value="TF_MADSbox"/>
</dbReference>
<dbReference type="GO" id="GO:0000978">
    <property type="term" value="F:RNA polymerase II cis-regulatory region sequence-specific DNA binding"/>
    <property type="evidence" value="ECO:0007669"/>
    <property type="project" value="TreeGrafter"/>
</dbReference>
<evidence type="ECO:0000256" key="3">
    <source>
        <dbReference type="ARBA" id="ARBA00023125"/>
    </source>
</evidence>
<evidence type="ECO:0000256" key="4">
    <source>
        <dbReference type="ARBA" id="ARBA00023163"/>
    </source>
</evidence>
<gene>
    <name evidence="8" type="ORF">F8388_020959</name>
</gene>
<dbReference type="PRINTS" id="PR00404">
    <property type="entry name" value="MADSDOMAIN"/>
</dbReference>
<feature type="domain" description="MADS-box" evidence="7">
    <location>
        <begin position="23"/>
        <end position="83"/>
    </location>
</feature>
<reference evidence="8 9" key="1">
    <citation type="journal article" date="2020" name="bioRxiv">
        <title>Sequence and annotation of 42 cannabis genomes reveals extensive copy number variation in cannabinoid synthesis and pathogen resistance genes.</title>
        <authorList>
            <person name="Mckernan K.J."/>
            <person name="Helbert Y."/>
            <person name="Kane L.T."/>
            <person name="Ebling H."/>
            <person name="Zhang L."/>
            <person name="Liu B."/>
            <person name="Eaton Z."/>
            <person name="Mclaughlin S."/>
            <person name="Kingan S."/>
            <person name="Baybayan P."/>
            <person name="Concepcion G."/>
            <person name="Jordan M."/>
            <person name="Riva A."/>
            <person name="Barbazuk W."/>
            <person name="Harkins T."/>
        </authorList>
    </citation>
    <scope>NUCLEOTIDE SEQUENCE [LARGE SCALE GENOMIC DNA]</scope>
    <source>
        <strain evidence="9">cv. Jamaican Lion 4</strain>
        <tissue evidence="8">Leaf</tissue>
    </source>
</reference>
<feature type="compositionally biased region" description="Low complexity" evidence="6">
    <location>
        <begin position="1"/>
        <end position="15"/>
    </location>
</feature>
<dbReference type="FunFam" id="3.40.1810.10:FF:000006">
    <property type="entry name" value="Agamous-like MADS-box protein AGL62"/>
    <property type="match status" value="1"/>
</dbReference>
<dbReference type="GO" id="GO:0045944">
    <property type="term" value="P:positive regulation of transcription by RNA polymerase II"/>
    <property type="evidence" value="ECO:0007669"/>
    <property type="project" value="InterPro"/>
</dbReference>
<comment type="subcellular location">
    <subcellularLocation>
        <location evidence="1">Nucleus</location>
    </subcellularLocation>
</comment>
<dbReference type="Gene3D" id="6.10.140.920">
    <property type="match status" value="1"/>
</dbReference>
<dbReference type="PANTHER" id="PTHR11945:SF776">
    <property type="entry name" value="AGAMOUS-LIKE 50-RELATED"/>
    <property type="match status" value="1"/>
</dbReference>
<evidence type="ECO:0000256" key="6">
    <source>
        <dbReference type="SAM" id="MobiDB-lite"/>
    </source>
</evidence>
<dbReference type="EMBL" id="JAATIP010000113">
    <property type="protein sequence ID" value="KAF4371232.1"/>
    <property type="molecule type" value="Genomic_DNA"/>
</dbReference>
<evidence type="ECO:0000256" key="1">
    <source>
        <dbReference type="ARBA" id="ARBA00004123"/>
    </source>
</evidence>
<keyword evidence="5" id="KW-0539">Nucleus</keyword>
<dbReference type="Pfam" id="PF00319">
    <property type="entry name" value="SRF-TF"/>
    <property type="match status" value="1"/>
</dbReference>
<comment type="caution">
    <text evidence="8">The sequence shown here is derived from an EMBL/GenBank/DDBJ whole genome shotgun (WGS) entry which is preliminary data.</text>
</comment>
<evidence type="ECO:0000256" key="2">
    <source>
        <dbReference type="ARBA" id="ARBA00023015"/>
    </source>
</evidence>
<feature type="region of interest" description="Disordered" evidence="6">
    <location>
        <begin position="225"/>
        <end position="259"/>
    </location>
</feature>
<keyword evidence="3" id="KW-0238">DNA-binding</keyword>
<evidence type="ECO:0000256" key="5">
    <source>
        <dbReference type="ARBA" id="ARBA00023242"/>
    </source>
</evidence>
<organism evidence="8 9">
    <name type="scientific">Cannabis sativa</name>
    <name type="common">Hemp</name>
    <name type="synonym">Marijuana</name>
    <dbReference type="NCBI Taxonomy" id="3483"/>
    <lineage>
        <taxon>Eukaryota</taxon>
        <taxon>Viridiplantae</taxon>
        <taxon>Streptophyta</taxon>
        <taxon>Embryophyta</taxon>
        <taxon>Tracheophyta</taxon>
        <taxon>Spermatophyta</taxon>
        <taxon>Magnoliopsida</taxon>
        <taxon>eudicotyledons</taxon>
        <taxon>Gunneridae</taxon>
        <taxon>Pentapetalae</taxon>
        <taxon>rosids</taxon>
        <taxon>fabids</taxon>
        <taxon>Rosales</taxon>
        <taxon>Cannabaceae</taxon>
        <taxon>Cannabis</taxon>
    </lineage>
</organism>
<proteinExistence type="predicted"/>
<dbReference type="CDD" id="cd00265">
    <property type="entry name" value="MADS_MEF2_like"/>
    <property type="match status" value="1"/>
</dbReference>
<sequence>MEMNNNNINNNNENNDANRRISRGRQKVAMVKMDNESNLQVTFSKRRSGLFKKASELCTLCGVELALIVFSPGRKVFSFGHPSVELVVDRFLNPQNYRTTSEATNSGTLQLIEAHRNANVRELNQQLTHVSGQLDVERKHGSELKKERKARVPTHWWEIPTEALNDMRHLEQLKSAMELLRRATTQQADRILIQTTANSNANSLLPPNFNSMNVNTPSFYGAVTGSGNSNGNKSASGSGSGVSNMLPQQQQPNNNYHCCNNKNKMIINNNNNNNDGVANISSLSATHLMQAAMNGGGVGSVNHVNMAHNLHQAGRTINMPPPNTIQLKSSPTNSDGGNNNINNHNNHINHFNFSPMPPQMKPNTTSFNHFNHHMQPKSSPSSTPTNNIHHHELPMLPQSLPQSSQLVFQNPINNSQAMMNSHMFMINNNNGTNVGYGGHHGFFN</sequence>
<keyword evidence="2" id="KW-0805">Transcription regulation</keyword>
<dbReference type="GO" id="GO:0046983">
    <property type="term" value="F:protein dimerization activity"/>
    <property type="evidence" value="ECO:0007669"/>
    <property type="project" value="InterPro"/>
</dbReference>
<dbReference type="GO" id="GO:0000981">
    <property type="term" value="F:DNA-binding transcription factor activity, RNA polymerase II-specific"/>
    <property type="evidence" value="ECO:0007669"/>
    <property type="project" value="TreeGrafter"/>
</dbReference>
<dbReference type="AlphaFoldDB" id="A0A7J6FKK1"/>
<name>A0A7J6FKK1_CANSA</name>
<dbReference type="SMART" id="SM00432">
    <property type="entry name" value="MADS"/>
    <property type="match status" value="1"/>
</dbReference>